<gene>
    <name evidence="2" type="ORF">BIW11_11958</name>
</gene>
<dbReference type="AlphaFoldDB" id="A0A1V9X952"/>
<evidence type="ECO:0000256" key="1">
    <source>
        <dbReference type="SAM" id="MobiDB-lite"/>
    </source>
</evidence>
<name>A0A1V9X952_9ACAR</name>
<feature type="region of interest" description="Disordered" evidence="1">
    <location>
        <begin position="38"/>
        <end position="57"/>
    </location>
</feature>
<evidence type="ECO:0000313" key="3">
    <source>
        <dbReference type="Proteomes" id="UP000192247"/>
    </source>
</evidence>
<keyword evidence="3" id="KW-1185">Reference proteome</keyword>
<feature type="compositionally biased region" description="Polar residues" evidence="1">
    <location>
        <begin position="1"/>
        <end position="13"/>
    </location>
</feature>
<protein>
    <submittedName>
        <fullName evidence="2">Uncharacterized protein</fullName>
    </submittedName>
</protein>
<dbReference type="Proteomes" id="UP000192247">
    <property type="component" value="Unassembled WGS sequence"/>
</dbReference>
<comment type="caution">
    <text evidence="2">The sequence shown here is derived from an EMBL/GenBank/DDBJ whole genome shotgun (WGS) entry which is preliminary data.</text>
</comment>
<proteinExistence type="predicted"/>
<sequence length="100" mass="10982">MESTSIGSDSTTYPLHGTQFDAGSASGGSSASLDKQATVGLPTVGRPTVGSTTSRSPDRLPVWCVQLWALYKKDFIIRKWRRNYLIAVLEILVFYLPLCE</sequence>
<evidence type="ECO:0000313" key="2">
    <source>
        <dbReference type="EMBL" id="OQR69933.1"/>
    </source>
</evidence>
<dbReference type="InParanoid" id="A0A1V9X952"/>
<dbReference type="EMBL" id="MNPL01019355">
    <property type="protein sequence ID" value="OQR69933.1"/>
    <property type="molecule type" value="Genomic_DNA"/>
</dbReference>
<organism evidence="2 3">
    <name type="scientific">Tropilaelaps mercedesae</name>
    <dbReference type="NCBI Taxonomy" id="418985"/>
    <lineage>
        <taxon>Eukaryota</taxon>
        <taxon>Metazoa</taxon>
        <taxon>Ecdysozoa</taxon>
        <taxon>Arthropoda</taxon>
        <taxon>Chelicerata</taxon>
        <taxon>Arachnida</taxon>
        <taxon>Acari</taxon>
        <taxon>Parasitiformes</taxon>
        <taxon>Mesostigmata</taxon>
        <taxon>Gamasina</taxon>
        <taxon>Dermanyssoidea</taxon>
        <taxon>Laelapidae</taxon>
        <taxon>Tropilaelaps</taxon>
    </lineage>
</organism>
<reference evidence="2 3" key="1">
    <citation type="journal article" date="2017" name="Gigascience">
        <title>Draft genome of the honey bee ectoparasitic mite, Tropilaelaps mercedesae, is shaped by the parasitic life history.</title>
        <authorList>
            <person name="Dong X."/>
            <person name="Armstrong S.D."/>
            <person name="Xia D."/>
            <person name="Makepeace B.L."/>
            <person name="Darby A.C."/>
            <person name="Kadowaki T."/>
        </authorList>
    </citation>
    <scope>NUCLEOTIDE SEQUENCE [LARGE SCALE GENOMIC DNA]</scope>
    <source>
        <strain evidence="2">Wuxi-XJTLU</strain>
    </source>
</reference>
<accession>A0A1V9X952</accession>
<feature type="region of interest" description="Disordered" evidence="1">
    <location>
        <begin position="1"/>
        <end position="33"/>
    </location>
</feature>
<feature type="compositionally biased region" description="Low complexity" evidence="1">
    <location>
        <begin position="22"/>
        <end position="32"/>
    </location>
</feature>